<dbReference type="Pfam" id="PF23046">
    <property type="entry name" value="tSH3-B_UBE2O"/>
    <property type="match status" value="1"/>
</dbReference>
<keyword evidence="2" id="KW-0808">Transferase</keyword>
<dbReference type="GO" id="GO:0005794">
    <property type="term" value="C:Golgi apparatus"/>
    <property type="evidence" value="ECO:0007669"/>
    <property type="project" value="EnsemblPlants"/>
</dbReference>
<dbReference type="Gene3D" id="3.10.110.10">
    <property type="entry name" value="Ubiquitin Conjugating Enzyme"/>
    <property type="match status" value="1"/>
</dbReference>
<keyword evidence="3" id="KW-0547">Nucleotide-binding</keyword>
<dbReference type="EMBL" id="MNCJ02000331">
    <property type="protein sequence ID" value="KAF5760708.1"/>
    <property type="molecule type" value="Genomic_DNA"/>
</dbReference>
<dbReference type="PANTHER" id="PTHR46116:SF15">
    <property type="entry name" value="(E3-INDEPENDENT) E2 UBIQUITIN-CONJUGATING ENZYME"/>
    <property type="match status" value="1"/>
</dbReference>
<keyword evidence="5" id="KW-0067">ATP-binding</keyword>
<dbReference type="Pfam" id="PF23044">
    <property type="entry name" value="SH3-C_UBE2O"/>
    <property type="match status" value="1"/>
</dbReference>
<dbReference type="Gramene" id="mRNA:HanXRQr2_Chr16g0756591">
    <property type="protein sequence ID" value="mRNA:HanXRQr2_Chr16g0756591"/>
    <property type="gene ID" value="HanXRQr2_Chr16g0756591"/>
</dbReference>
<dbReference type="GO" id="GO:0061631">
    <property type="term" value="F:ubiquitin conjugating enzyme activity"/>
    <property type="evidence" value="ECO:0000318"/>
    <property type="project" value="GO_Central"/>
</dbReference>
<evidence type="ECO:0000256" key="1">
    <source>
        <dbReference type="ARBA" id="ARBA00012486"/>
    </source>
</evidence>
<dbReference type="SUPFAM" id="SSF54495">
    <property type="entry name" value="UBC-like"/>
    <property type="match status" value="1"/>
</dbReference>
<dbReference type="PROSITE" id="PS50127">
    <property type="entry name" value="UBC_2"/>
    <property type="match status" value="1"/>
</dbReference>
<feature type="compositionally biased region" description="Low complexity" evidence="6">
    <location>
        <begin position="1"/>
        <end position="15"/>
    </location>
</feature>
<reference evidence="8" key="2">
    <citation type="submission" date="2020-06" db="EMBL/GenBank/DDBJ databases">
        <title>Helianthus annuus Genome sequencing and assembly Release 2.</title>
        <authorList>
            <person name="Gouzy J."/>
            <person name="Langlade N."/>
            <person name="Munos S."/>
        </authorList>
    </citation>
    <scope>NUCLEOTIDE SEQUENCE</scope>
    <source>
        <tissue evidence="8">Leaves</tissue>
    </source>
</reference>
<evidence type="ECO:0000256" key="6">
    <source>
        <dbReference type="SAM" id="MobiDB-lite"/>
    </source>
</evidence>
<organism evidence="8 9">
    <name type="scientific">Helianthus annuus</name>
    <name type="common">Common sunflower</name>
    <dbReference type="NCBI Taxonomy" id="4232"/>
    <lineage>
        <taxon>Eukaryota</taxon>
        <taxon>Viridiplantae</taxon>
        <taxon>Streptophyta</taxon>
        <taxon>Embryophyta</taxon>
        <taxon>Tracheophyta</taxon>
        <taxon>Spermatophyta</taxon>
        <taxon>Magnoliopsida</taxon>
        <taxon>eudicotyledons</taxon>
        <taxon>Gunneridae</taxon>
        <taxon>Pentapetalae</taxon>
        <taxon>asterids</taxon>
        <taxon>campanulids</taxon>
        <taxon>Asterales</taxon>
        <taxon>Asteraceae</taxon>
        <taxon>Asteroideae</taxon>
        <taxon>Heliantheae alliance</taxon>
        <taxon>Heliantheae</taxon>
        <taxon>Helianthus</taxon>
    </lineage>
</organism>
<keyword evidence="4" id="KW-0833">Ubl conjugation pathway</keyword>
<comment type="caution">
    <text evidence="8">The sequence shown here is derived from an EMBL/GenBank/DDBJ whole genome shotgun (WGS) entry which is preliminary data.</text>
</comment>
<keyword evidence="9" id="KW-1185">Reference proteome</keyword>
<protein>
    <recommendedName>
        <fullName evidence="1">E2 ubiquitin-conjugating enzyme</fullName>
        <ecNumber evidence="1">2.3.2.23</ecNumber>
    </recommendedName>
</protein>
<accession>A0A9K3GZB6</accession>
<dbReference type="InterPro" id="IPR057733">
    <property type="entry name" value="UBE2O-like_SH3-B"/>
</dbReference>
<feature type="region of interest" description="Disordered" evidence="6">
    <location>
        <begin position="439"/>
        <end position="473"/>
    </location>
</feature>
<dbReference type="FunFam" id="3.10.110.10:FF:000028">
    <property type="entry name" value="Probable ubiquitin-conjugating enzyme E2 23"/>
    <property type="match status" value="1"/>
</dbReference>
<dbReference type="PANTHER" id="PTHR46116">
    <property type="entry name" value="(E3-INDEPENDENT) E2 UBIQUITIN-CONJUGATING ENZYME"/>
    <property type="match status" value="1"/>
</dbReference>
<dbReference type="Pfam" id="PF00179">
    <property type="entry name" value="UQ_con"/>
    <property type="match status" value="1"/>
</dbReference>
<feature type="domain" description="UBC core" evidence="7">
    <location>
        <begin position="589"/>
        <end position="749"/>
    </location>
</feature>
<dbReference type="EC" id="2.3.2.23" evidence="1"/>
<evidence type="ECO:0000256" key="2">
    <source>
        <dbReference type="ARBA" id="ARBA00022679"/>
    </source>
</evidence>
<evidence type="ECO:0000256" key="4">
    <source>
        <dbReference type="ARBA" id="ARBA00022786"/>
    </source>
</evidence>
<evidence type="ECO:0000259" key="7">
    <source>
        <dbReference type="PROSITE" id="PS50127"/>
    </source>
</evidence>
<dbReference type="GO" id="GO:0016036">
    <property type="term" value="P:cellular response to phosphate starvation"/>
    <property type="evidence" value="ECO:0007669"/>
    <property type="project" value="EnsemblPlants"/>
</dbReference>
<name>A0A9K3GZB6_HELAN</name>
<evidence type="ECO:0000313" key="8">
    <source>
        <dbReference type="EMBL" id="KAF5760708.1"/>
    </source>
</evidence>
<dbReference type="GO" id="GO:0006817">
    <property type="term" value="P:phosphate ion transport"/>
    <property type="evidence" value="ECO:0007669"/>
    <property type="project" value="EnsemblPlants"/>
</dbReference>
<reference evidence="8" key="1">
    <citation type="journal article" date="2017" name="Nature">
        <title>The sunflower genome provides insights into oil metabolism, flowering and Asterid evolution.</title>
        <authorList>
            <person name="Badouin H."/>
            <person name="Gouzy J."/>
            <person name="Grassa C.J."/>
            <person name="Murat F."/>
            <person name="Staton S.E."/>
            <person name="Cottret L."/>
            <person name="Lelandais-Briere C."/>
            <person name="Owens G.L."/>
            <person name="Carrere S."/>
            <person name="Mayjonade B."/>
            <person name="Legrand L."/>
            <person name="Gill N."/>
            <person name="Kane N.C."/>
            <person name="Bowers J.E."/>
            <person name="Hubner S."/>
            <person name="Bellec A."/>
            <person name="Berard A."/>
            <person name="Berges H."/>
            <person name="Blanchet N."/>
            <person name="Boniface M.C."/>
            <person name="Brunel D."/>
            <person name="Catrice O."/>
            <person name="Chaidir N."/>
            <person name="Claudel C."/>
            <person name="Donnadieu C."/>
            <person name="Faraut T."/>
            <person name="Fievet G."/>
            <person name="Helmstetter N."/>
            <person name="King M."/>
            <person name="Knapp S.J."/>
            <person name="Lai Z."/>
            <person name="Le Paslier M.C."/>
            <person name="Lippi Y."/>
            <person name="Lorenzon L."/>
            <person name="Mandel J.R."/>
            <person name="Marage G."/>
            <person name="Marchand G."/>
            <person name="Marquand E."/>
            <person name="Bret-Mestries E."/>
            <person name="Morien E."/>
            <person name="Nambeesan S."/>
            <person name="Nguyen T."/>
            <person name="Pegot-Espagnet P."/>
            <person name="Pouilly N."/>
            <person name="Raftis F."/>
            <person name="Sallet E."/>
            <person name="Schiex T."/>
            <person name="Thomas J."/>
            <person name="Vandecasteele C."/>
            <person name="Vares D."/>
            <person name="Vear F."/>
            <person name="Vautrin S."/>
            <person name="Crespi M."/>
            <person name="Mangin B."/>
            <person name="Burke J.M."/>
            <person name="Salse J."/>
            <person name="Munos S."/>
            <person name="Vincourt P."/>
            <person name="Rieseberg L.H."/>
            <person name="Langlade N.B."/>
        </authorList>
    </citation>
    <scope>NUCLEOTIDE SEQUENCE</scope>
    <source>
        <tissue evidence="8">Leaves</tissue>
    </source>
</reference>
<dbReference type="CDD" id="cd23837">
    <property type="entry name" value="UBCc_UBE2O"/>
    <property type="match status" value="1"/>
</dbReference>
<dbReference type="InterPro" id="IPR016135">
    <property type="entry name" value="UBQ-conjugating_enzyme/RWD"/>
</dbReference>
<gene>
    <name evidence="8" type="ORF">HanXRQr2_Chr16g0756591</name>
</gene>
<dbReference type="Proteomes" id="UP000215914">
    <property type="component" value="Unassembled WGS sequence"/>
</dbReference>
<dbReference type="GO" id="GO:2000185">
    <property type="term" value="P:regulation of phosphate transmembrane transport"/>
    <property type="evidence" value="ECO:0007669"/>
    <property type="project" value="EnsemblPlants"/>
</dbReference>
<dbReference type="GO" id="GO:0055062">
    <property type="term" value="P:phosphate ion homeostasis"/>
    <property type="evidence" value="ECO:0007669"/>
    <property type="project" value="EnsemblPlants"/>
</dbReference>
<dbReference type="Pfam" id="PF23043">
    <property type="entry name" value="SH3-B_UBE2O"/>
    <property type="match status" value="1"/>
</dbReference>
<dbReference type="InterPro" id="IPR057735">
    <property type="entry name" value="UBE2O-like_tSH3-B"/>
</dbReference>
<feature type="region of interest" description="Disordered" evidence="6">
    <location>
        <begin position="1"/>
        <end position="23"/>
    </location>
</feature>
<dbReference type="GO" id="GO:0005524">
    <property type="term" value="F:ATP binding"/>
    <property type="evidence" value="ECO:0007669"/>
    <property type="project" value="UniProtKB-KW"/>
</dbReference>
<evidence type="ECO:0000313" key="9">
    <source>
        <dbReference type="Proteomes" id="UP000215914"/>
    </source>
</evidence>
<dbReference type="AlphaFoldDB" id="A0A9K3GZB6"/>
<evidence type="ECO:0000256" key="3">
    <source>
        <dbReference type="ARBA" id="ARBA00022741"/>
    </source>
</evidence>
<proteinExistence type="predicted"/>
<dbReference type="GO" id="GO:0005783">
    <property type="term" value="C:endoplasmic reticulum"/>
    <property type="evidence" value="ECO:0007669"/>
    <property type="project" value="EnsemblPlants"/>
</dbReference>
<dbReference type="OrthoDB" id="47801at2759"/>
<evidence type="ECO:0000256" key="5">
    <source>
        <dbReference type="ARBA" id="ARBA00022840"/>
    </source>
</evidence>
<dbReference type="InterPro" id="IPR000608">
    <property type="entry name" value="UBC"/>
</dbReference>
<dbReference type="InterPro" id="IPR057734">
    <property type="entry name" value="UBE2O-like_SH3-C"/>
</dbReference>
<dbReference type="SMART" id="SM00212">
    <property type="entry name" value="UBCc"/>
    <property type="match status" value="1"/>
</dbReference>
<sequence length="837" mass="93385">MDIFLSDFDSYSESSSSDDQEDDEFMYSGQATSILSNLQETIGKIDDFLLFERRYVHGDIVYSGKDRDSQMGKVTNVEIVVDLENINEKKVKDISSKKLAKIRSISTGEFVISGPWVGKAENITDSVTVLFDDGTKGEFAVTGLETEKLVPISPDIIDDSQYPYYPGQRVKAVNMTPSKSTHWFCGSKNRNQDEGTVCSVDSGLVHVTWLGCALLGSESVPEPPSLQNSKDLIPVSCFAHSNWQIGDWCMLPKPEHRSFTDRFPVRKQSNNRSDFQEIFVIAKMKCKVDVLWQDGSESCGLYSNTLGPINALDAHDFWPHQFVLEKGTSDDQQDRKWGVVKAVDPNEKTVKVKWESEIEETVSAYELIEHPGYSYNQGDLVLRLNKGQIVEAGEKCSGDLYLDHIGMVVSLKNGSVEVKWASGFTSKVAPHELLRVEKSEGPSATPLLNNDSIQEDQEKSGISPDPRDKSFLGSDDGDDCLKTLYESTTFNVPRAAIELLSDVAKSLFGFPFYASLSASPDHVPENESMSGFDKEDDPVIVETSSEANFNEVKESKDEIKQFDMVNDCSSHHFVDSPGKSSISSQVKRSWLKKVQQEWSILENNLPETIYVRVFEERMDLIQAAIVGAPETPYHDCLFFFDIFLPPEYPHEPPMVHYESGGLRVNPNLYESGRVCLSLLKTWTGTGTETWNPDGSTILQVLLSLQALVLNKNPYFNEAGYDQQIGSLEGEKNSGSYNENAFLMSCKSMLYILRKPPKHFEALVEEHFSKRCVHILMACKAYMEGVPVGYAIGSPYVEPEGHTGNSTGFKIMLSKLVPKLVEAFAAKGFDCGEFSKTG</sequence>